<evidence type="ECO:0000313" key="1">
    <source>
        <dbReference type="EMBL" id="GBN94897.1"/>
    </source>
</evidence>
<comment type="caution">
    <text evidence="1">The sequence shown here is derived from an EMBL/GenBank/DDBJ whole genome shotgun (WGS) entry which is preliminary data.</text>
</comment>
<reference evidence="1 2" key="1">
    <citation type="journal article" date="2019" name="Sci. Rep.">
        <title>Orb-weaving spider Araneus ventricosus genome elucidates the spidroin gene catalogue.</title>
        <authorList>
            <person name="Kono N."/>
            <person name="Nakamura H."/>
            <person name="Ohtoshi R."/>
            <person name="Moran D.A.P."/>
            <person name="Shinohara A."/>
            <person name="Yoshida Y."/>
            <person name="Fujiwara M."/>
            <person name="Mori M."/>
            <person name="Tomita M."/>
            <person name="Arakawa K."/>
        </authorList>
    </citation>
    <scope>NUCLEOTIDE SEQUENCE [LARGE SCALE GENOMIC DNA]</scope>
</reference>
<dbReference type="InterPro" id="IPR001969">
    <property type="entry name" value="Aspartic_peptidase_AS"/>
</dbReference>
<dbReference type="PROSITE" id="PS00141">
    <property type="entry name" value="ASP_PROTEASE"/>
    <property type="match status" value="1"/>
</dbReference>
<dbReference type="EMBL" id="BGPR01025736">
    <property type="protein sequence ID" value="GBN94897.1"/>
    <property type="molecule type" value="Genomic_DNA"/>
</dbReference>
<evidence type="ECO:0000313" key="2">
    <source>
        <dbReference type="Proteomes" id="UP000499080"/>
    </source>
</evidence>
<accession>A0A4Y2T2W8</accession>
<proteinExistence type="predicted"/>
<dbReference type="InterPro" id="IPR021109">
    <property type="entry name" value="Peptidase_aspartic_dom_sf"/>
</dbReference>
<dbReference type="OrthoDB" id="6932368at2759"/>
<name>A0A4Y2T2W8_ARAVE</name>
<keyword evidence="2" id="KW-1185">Reference proteome</keyword>
<dbReference type="Proteomes" id="UP000499080">
    <property type="component" value="Unassembled WGS sequence"/>
</dbReference>
<protein>
    <recommendedName>
        <fullName evidence="3">Peptidase A2 domain-containing protein</fullName>
    </recommendedName>
</protein>
<dbReference type="GO" id="GO:0004190">
    <property type="term" value="F:aspartic-type endopeptidase activity"/>
    <property type="evidence" value="ECO:0007669"/>
    <property type="project" value="InterPro"/>
</dbReference>
<dbReference type="Gene3D" id="2.40.70.10">
    <property type="entry name" value="Acid Proteases"/>
    <property type="match status" value="1"/>
</dbReference>
<dbReference type="GO" id="GO:0006508">
    <property type="term" value="P:proteolysis"/>
    <property type="evidence" value="ECO:0007669"/>
    <property type="project" value="InterPro"/>
</dbReference>
<sequence>MTATGDLQKIDCLFITDRKSGLRFLLDSGASVSCAPAKIYRGRRSSNFMLSAVNSTRIRMYGALHIDIGLKRIFPFAFIIADVSHSILGADFLTKCALILEFIKKLLTDNLTSLQAVGTPCRGKTFITQVHKNSPYFEISLRFPELFDKGLSLVTAQKNFFIILRLEDSPCILKSGVFRQRNLKC</sequence>
<dbReference type="AlphaFoldDB" id="A0A4Y2T2W8"/>
<gene>
    <name evidence="1" type="ORF">AVEN_73933_1</name>
</gene>
<dbReference type="SUPFAM" id="SSF50630">
    <property type="entry name" value="Acid proteases"/>
    <property type="match status" value="1"/>
</dbReference>
<organism evidence="1 2">
    <name type="scientific">Araneus ventricosus</name>
    <name type="common">Orbweaver spider</name>
    <name type="synonym">Epeira ventricosa</name>
    <dbReference type="NCBI Taxonomy" id="182803"/>
    <lineage>
        <taxon>Eukaryota</taxon>
        <taxon>Metazoa</taxon>
        <taxon>Ecdysozoa</taxon>
        <taxon>Arthropoda</taxon>
        <taxon>Chelicerata</taxon>
        <taxon>Arachnida</taxon>
        <taxon>Araneae</taxon>
        <taxon>Araneomorphae</taxon>
        <taxon>Entelegynae</taxon>
        <taxon>Araneoidea</taxon>
        <taxon>Araneidae</taxon>
        <taxon>Araneus</taxon>
    </lineage>
</organism>
<evidence type="ECO:0008006" key="3">
    <source>
        <dbReference type="Google" id="ProtNLM"/>
    </source>
</evidence>